<dbReference type="SUPFAM" id="SSF101447">
    <property type="entry name" value="Formin homology 2 domain (FH2 domain)"/>
    <property type="match status" value="1"/>
</dbReference>
<dbReference type="GeneID" id="23614793"/>
<feature type="region of interest" description="Disordered" evidence="2">
    <location>
        <begin position="475"/>
        <end position="537"/>
    </location>
</feature>
<feature type="compositionally biased region" description="Low complexity" evidence="2">
    <location>
        <begin position="486"/>
        <end position="495"/>
    </location>
</feature>
<evidence type="ECO:0000313" key="5">
    <source>
        <dbReference type="Proteomes" id="UP000028924"/>
    </source>
</evidence>
<feature type="domain" description="FH2" evidence="3">
    <location>
        <begin position="530"/>
        <end position="947"/>
    </location>
</feature>
<reference evidence="4 5" key="1">
    <citation type="journal article" date="2014" name="BMC Genomics">
        <title>Oil accumulation mechanisms of the oleaginous microalga Chlorella protothecoides revealed through its genome, transcriptomes, and proteomes.</title>
        <authorList>
            <person name="Gao C."/>
            <person name="Wang Y."/>
            <person name="Shen Y."/>
            <person name="Yan D."/>
            <person name="He X."/>
            <person name="Dai J."/>
            <person name="Wu Q."/>
        </authorList>
    </citation>
    <scope>NUCLEOTIDE SEQUENCE [LARGE SCALE GENOMIC DNA]</scope>
    <source>
        <strain evidence="4 5">0710</strain>
    </source>
</reference>
<dbReference type="AlphaFoldDB" id="A0A087SBV7"/>
<dbReference type="InterPro" id="IPR015425">
    <property type="entry name" value="FH2_Formin"/>
</dbReference>
<dbReference type="InterPro" id="IPR051425">
    <property type="entry name" value="Formin_Homology"/>
</dbReference>
<gene>
    <name evidence="4" type="ORF">F751_3402</name>
</gene>
<name>A0A087SBV7_AUXPR</name>
<dbReference type="PROSITE" id="PS51444">
    <property type="entry name" value="FH2"/>
    <property type="match status" value="1"/>
</dbReference>
<proteinExistence type="inferred from homology"/>
<protein>
    <recommendedName>
        <fullName evidence="1">Formin-like protein</fullName>
    </recommendedName>
</protein>
<dbReference type="OrthoDB" id="515626at2759"/>
<comment type="similarity">
    <text evidence="1">Belongs to the formin-like family.</text>
</comment>
<dbReference type="InterPro" id="IPR029021">
    <property type="entry name" value="Prot-tyrosine_phosphatase-like"/>
</dbReference>
<dbReference type="InterPro" id="IPR042201">
    <property type="entry name" value="FH2_Formin_sf"/>
</dbReference>
<organism evidence="4 5">
    <name type="scientific">Auxenochlorella protothecoides</name>
    <name type="common">Green microalga</name>
    <name type="synonym">Chlorella protothecoides</name>
    <dbReference type="NCBI Taxonomy" id="3075"/>
    <lineage>
        <taxon>Eukaryota</taxon>
        <taxon>Viridiplantae</taxon>
        <taxon>Chlorophyta</taxon>
        <taxon>core chlorophytes</taxon>
        <taxon>Trebouxiophyceae</taxon>
        <taxon>Chlorellales</taxon>
        <taxon>Chlorellaceae</taxon>
        <taxon>Auxenochlorella</taxon>
    </lineage>
</organism>
<feature type="compositionally biased region" description="Pro residues" evidence="2">
    <location>
        <begin position="523"/>
        <end position="532"/>
    </location>
</feature>
<dbReference type="KEGG" id="apro:F751_3402"/>
<dbReference type="PANTHER" id="PTHR45725:SF1">
    <property type="entry name" value="DISHEVELLED ASSOCIATED ACTIVATOR OF MORPHOGENESIS, ISOFORM D"/>
    <property type="match status" value="1"/>
</dbReference>
<dbReference type="SMART" id="SM00498">
    <property type="entry name" value="FH2"/>
    <property type="match status" value="1"/>
</dbReference>
<accession>A0A087SBV7</accession>
<dbReference type="RefSeq" id="XP_011396081.1">
    <property type="nucleotide sequence ID" value="XM_011397779.1"/>
</dbReference>
<dbReference type="Gene3D" id="1.20.58.2220">
    <property type="entry name" value="Formin, FH2 domain"/>
    <property type="match status" value="1"/>
</dbReference>
<sequence length="947" mass="100226">MDLSPFSWLSKGLWFGGPSQEARPYYLTDRLLACVYEEDRESWNRSSRLSYLSDGYKQYLRELSVQLKGIRERGGEAGPGVKDPAGIQFVNLSPAWRDPDVYSYFNNSVMEFPLNIWERPPGLGLCPLHILVTICSQMHQWLSLSPDNLVVLHARTCTGTERHLATFLAACHLIFSAGLDNVRLALDSLPPLGGRPRASKSLFDGNQENGFRTAAALNALLPSQQRFGGYLAALLHAPHTLPPNSARPLLLKGILASRLGCLDPAGGGRAVWTQGASLDVLSGQDDTLSFDVGLVVQGDVTLALWFADHVGEWEPPAAAYSFHTAFVEAGVVRVTGLKLDLPGVGPGAAALAEAEGFFMDIMLDDDIVRMAEGEAGDLHTDVERLRGSWEALIDQTDGFLGFRPVPESGMDDVMSQIRAVQSARLRPSQIPRTLFREAGAVSAASSASSSPTAARLRRVGQSLLGPAASSSAASLAGSEEGGVAGGEAPPGRGAAIQRGSPGGPGALGTPTPPALPRRKGSGVPPPPTPPSTPAVGAKKLRAFYWDTMRRKPGSVWEELGEAQPLEPVARNTLEQLFEVHPTVPARGRAGGAGSIGRGPKATGPVVKVLPLTRANNVSIMLTQFSTFPGFESIRTALLTGSGALGLDHLSLLMQIVPSDDEAKALRAYPGPAEELSPPEKFMLVMSDVPRVIAKARSAGFLMCSAVIVGHAGAACTVGALMFRLQFRSLCEDAAAGMAAVRLATEQLRASRRLRKVLAAVLAAGNALNSGTARGGAAALKLESLLKLADVKASEGLLDFVAWSVYRGEGAEVRAATQYLASELGALSEAVRRMQSDVQEALRALQGGLASARKEHATEVAEECAAEANASPADFAAVLGAFLAQAEAQLAELSEASAATEQEARRTLEWLGAGVNQDAASVFELLHRHVTAFDAAYATVHRLATQKR</sequence>
<dbReference type="Proteomes" id="UP000028924">
    <property type="component" value="Unassembled WGS sequence"/>
</dbReference>
<dbReference type="PANTHER" id="PTHR45725">
    <property type="entry name" value="FORMIN HOMOLOGY 2 FAMILY MEMBER"/>
    <property type="match status" value="1"/>
</dbReference>
<evidence type="ECO:0000259" key="3">
    <source>
        <dbReference type="PROSITE" id="PS51444"/>
    </source>
</evidence>
<dbReference type="EMBL" id="KL662089">
    <property type="protein sequence ID" value="KFM23211.1"/>
    <property type="molecule type" value="Genomic_DNA"/>
</dbReference>
<dbReference type="eggNOG" id="ENOG502QQEE">
    <property type="taxonomic scope" value="Eukaryota"/>
</dbReference>
<dbReference type="STRING" id="3075.A0A087SBV7"/>
<evidence type="ECO:0000313" key="4">
    <source>
        <dbReference type="EMBL" id="KFM23211.1"/>
    </source>
</evidence>
<dbReference type="Pfam" id="PF02181">
    <property type="entry name" value="FH2"/>
    <property type="match status" value="2"/>
</dbReference>
<evidence type="ECO:0000256" key="1">
    <source>
        <dbReference type="RuleBase" id="RU361260"/>
    </source>
</evidence>
<evidence type="ECO:0000256" key="2">
    <source>
        <dbReference type="SAM" id="MobiDB-lite"/>
    </source>
</evidence>
<keyword evidence="5" id="KW-1185">Reference proteome</keyword>
<dbReference type="Gene3D" id="3.90.190.10">
    <property type="entry name" value="Protein tyrosine phosphatase superfamily"/>
    <property type="match status" value="1"/>
</dbReference>